<feature type="chain" id="PRO_5039464788" evidence="2">
    <location>
        <begin position="22"/>
        <end position="181"/>
    </location>
</feature>
<dbReference type="KEGG" id="saqu:EJC51_26250"/>
<keyword evidence="2" id="KW-0732">Signal</keyword>
<dbReference type="Proteomes" id="UP000280197">
    <property type="component" value="Chromosome"/>
</dbReference>
<sequence>MPTARPIRLLALSLTALLLVAGCGDDGDDPGSTAAKPHKDGHLTFTLLTLHCGITGVTGSHADAPPEGQFCSARLRVENNDPNYHTYESARQRIAGVTGDRSRPDAFAMAVRRQSEKVRLGGHTLMEVELWYDVPKGAKVTGLRVSGDNDPTSFTSTKPIGRAPNGLFIPLTPTPPTASST</sequence>
<dbReference type="RefSeq" id="WP_126273335.1">
    <property type="nucleotide sequence ID" value="NZ_CP034463.1"/>
</dbReference>
<feature type="compositionally biased region" description="Pro residues" evidence="1">
    <location>
        <begin position="172"/>
        <end position="181"/>
    </location>
</feature>
<dbReference type="EMBL" id="CP034463">
    <property type="protein sequence ID" value="AZP19263.1"/>
    <property type="molecule type" value="Genomic_DNA"/>
</dbReference>
<evidence type="ECO:0000313" key="3">
    <source>
        <dbReference type="EMBL" id="AZP19263.1"/>
    </source>
</evidence>
<name>A0A3Q9C2E0_9ACTN</name>
<proteinExistence type="predicted"/>
<reference evidence="3 4" key="1">
    <citation type="submission" date="2018-12" db="EMBL/GenBank/DDBJ databases">
        <authorList>
            <person name="Li K."/>
        </authorList>
    </citation>
    <scope>NUCLEOTIDE SEQUENCE [LARGE SCALE GENOMIC DNA]</scope>
    <source>
        <strain evidence="4">CR22</strain>
    </source>
</reference>
<feature type="compositionally biased region" description="Polar residues" evidence="1">
    <location>
        <begin position="149"/>
        <end position="158"/>
    </location>
</feature>
<feature type="signal peptide" evidence="2">
    <location>
        <begin position="1"/>
        <end position="21"/>
    </location>
</feature>
<keyword evidence="4" id="KW-1185">Reference proteome</keyword>
<feature type="region of interest" description="Disordered" evidence="1">
    <location>
        <begin position="148"/>
        <end position="181"/>
    </location>
</feature>
<evidence type="ECO:0000256" key="1">
    <source>
        <dbReference type="SAM" id="MobiDB-lite"/>
    </source>
</evidence>
<evidence type="ECO:0000256" key="2">
    <source>
        <dbReference type="SAM" id="SignalP"/>
    </source>
</evidence>
<protein>
    <submittedName>
        <fullName evidence="3">DUF4352 domain-containing protein</fullName>
    </submittedName>
</protein>
<evidence type="ECO:0000313" key="4">
    <source>
        <dbReference type="Proteomes" id="UP000280197"/>
    </source>
</evidence>
<dbReference type="PROSITE" id="PS51257">
    <property type="entry name" value="PROKAR_LIPOPROTEIN"/>
    <property type="match status" value="1"/>
</dbReference>
<accession>A0A3Q9C2E0</accession>
<gene>
    <name evidence="3" type="ORF">EJC51_26250</name>
</gene>
<dbReference type="AlphaFoldDB" id="A0A3Q9C2E0"/>
<organism evidence="3 4">
    <name type="scientific">Streptomyces aquilus</name>
    <dbReference type="NCBI Taxonomy" id="2548456"/>
    <lineage>
        <taxon>Bacteria</taxon>
        <taxon>Bacillati</taxon>
        <taxon>Actinomycetota</taxon>
        <taxon>Actinomycetes</taxon>
        <taxon>Kitasatosporales</taxon>
        <taxon>Streptomycetaceae</taxon>
        <taxon>Streptomyces</taxon>
    </lineage>
</organism>